<dbReference type="AlphaFoldDB" id="A0A183HYV8"/>
<name>A0A183HYV8_9BILA</name>
<organism evidence="3">
    <name type="scientific">Onchocerca flexuosa</name>
    <dbReference type="NCBI Taxonomy" id="387005"/>
    <lineage>
        <taxon>Eukaryota</taxon>
        <taxon>Metazoa</taxon>
        <taxon>Ecdysozoa</taxon>
        <taxon>Nematoda</taxon>
        <taxon>Chromadorea</taxon>
        <taxon>Rhabditida</taxon>
        <taxon>Spirurina</taxon>
        <taxon>Spiruromorpha</taxon>
        <taxon>Filarioidea</taxon>
        <taxon>Onchocercidae</taxon>
        <taxon>Onchocerca</taxon>
    </lineage>
</organism>
<accession>A0A183HYV8</accession>
<dbReference type="Proteomes" id="UP000267606">
    <property type="component" value="Unassembled WGS sequence"/>
</dbReference>
<gene>
    <name evidence="1" type="ORF">OFLC_LOCUS12670</name>
</gene>
<evidence type="ECO:0000313" key="1">
    <source>
        <dbReference type="EMBL" id="VDP11874.1"/>
    </source>
</evidence>
<protein>
    <submittedName>
        <fullName evidence="3">Gnk2-homologous domain-containing protein</fullName>
    </submittedName>
</protein>
<keyword evidence="2" id="KW-1185">Reference proteome</keyword>
<reference evidence="3" key="1">
    <citation type="submission" date="2016-06" db="UniProtKB">
        <authorList>
            <consortium name="WormBaseParasite"/>
        </authorList>
    </citation>
    <scope>IDENTIFICATION</scope>
</reference>
<reference evidence="1 2" key="2">
    <citation type="submission" date="2018-11" db="EMBL/GenBank/DDBJ databases">
        <authorList>
            <consortium name="Pathogen Informatics"/>
        </authorList>
    </citation>
    <scope>NUCLEOTIDE SEQUENCE [LARGE SCALE GENOMIC DNA]</scope>
</reference>
<evidence type="ECO:0000313" key="2">
    <source>
        <dbReference type="Proteomes" id="UP000267606"/>
    </source>
</evidence>
<dbReference type="WBParaSite" id="OFLC_0001267101-mRNA-1">
    <property type="protein sequence ID" value="OFLC_0001267101-mRNA-1"/>
    <property type="gene ID" value="OFLC_0001267101"/>
</dbReference>
<proteinExistence type="predicted"/>
<dbReference type="EMBL" id="UZAJ01039899">
    <property type="protein sequence ID" value="VDP11874.1"/>
    <property type="molecule type" value="Genomic_DNA"/>
</dbReference>
<evidence type="ECO:0000313" key="3">
    <source>
        <dbReference type="WBParaSite" id="OFLC_0001267101-mRNA-1"/>
    </source>
</evidence>
<sequence>MTCCQSIRLPTFAGNIPNVIGERKPLPSYPPACPPVRLLTCSAYHISPILLLFYAEVNPVLWIGTYVSGIEGIPRQVSNRSDLSLCGRNAGAEEWLLVVRDGKDNNCASTTITFAIAIFSSSSLHCLNPTGSAGSDQLSTKDYELARQCGTVPRCLERDVPRILSLFLSPSHPSPHNPVFLVRITYILLVDISVRIRKVLFAPKPCDFTVLGDTAANAYNNSSRCRRCLVVSVVNEAKNHDRILRPHISSVMYYCDKYYNFSSHCRAFSSRFRSCLAKYYFLNLALNAITATVDCGLMRGVKSFLKKGLLNDELSDSSKGHSCLHMSASAHHFHLLSLEKLTLLYQIFFHRKESTPISLNRPIVVVSWDG</sequence>